<feature type="region of interest" description="Disordered" evidence="2">
    <location>
        <begin position="494"/>
        <end position="526"/>
    </location>
</feature>
<dbReference type="GO" id="GO:0003964">
    <property type="term" value="F:RNA-directed DNA polymerase activity"/>
    <property type="evidence" value="ECO:0007669"/>
    <property type="project" value="UniProtKB-KW"/>
</dbReference>
<evidence type="ECO:0000256" key="1">
    <source>
        <dbReference type="ARBA" id="ARBA00034120"/>
    </source>
</evidence>
<organism evidence="4 5">
    <name type="scientific">Prevotella heparinolytica</name>
    <dbReference type="NCBI Taxonomy" id="28113"/>
    <lineage>
        <taxon>Bacteria</taxon>
        <taxon>Pseudomonadati</taxon>
        <taxon>Bacteroidota</taxon>
        <taxon>Bacteroidia</taxon>
        <taxon>Bacteroidales</taxon>
        <taxon>Bacteroidaceae</taxon>
        <taxon>Bacteroides</taxon>
    </lineage>
</organism>
<keyword evidence="4" id="KW-0695">RNA-directed DNA polymerase</keyword>
<dbReference type="InterPro" id="IPR043502">
    <property type="entry name" value="DNA/RNA_pol_sf"/>
</dbReference>
<reference evidence="4 5" key="1">
    <citation type="submission" date="2019-03" db="EMBL/GenBank/DDBJ databases">
        <title>Genomic Encyclopedia of Type Strains, Phase IV (KMG-IV): sequencing the most valuable type-strain genomes for metagenomic binning, comparative biology and taxonomic classification.</title>
        <authorList>
            <person name="Goeker M."/>
        </authorList>
    </citation>
    <scope>NUCLEOTIDE SEQUENCE [LARGE SCALE GENOMIC DNA]</scope>
    <source>
        <strain evidence="4 5">DSM 23917</strain>
    </source>
</reference>
<dbReference type="EMBL" id="SLXB01000009">
    <property type="protein sequence ID" value="TCO92568.1"/>
    <property type="molecule type" value="Genomic_DNA"/>
</dbReference>
<evidence type="ECO:0000259" key="3">
    <source>
        <dbReference type="PROSITE" id="PS50878"/>
    </source>
</evidence>
<evidence type="ECO:0000313" key="5">
    <source>
        <dbReference type="Proteomes" id="UP000295600"/>
    </source>
</evidence>
<dbReference type="InterPro" id="IPR051083">
    <property type="entry name" value="GrpII_Intron_Splice-Mob/Def"/>
</dbReference>
<dbReference type="Proteomes" id="UP000295600">
    <property type="component" value="Unassembled WGS sequence"/>
</dbReference>
<dbReference type="PANTHER" id="PTHR34047">
    <property type="entry name" value="NUCLEAR INTRON MATURASE 1, MITOCHONDRIAL-RELATED"/>
    <property type="match status" value="1"/>
</dbReference>
<feature type="compositionally biased region" description="Basic residues" evidence="2">
    <location>
        <begin position="1"/>
        <end position="11"/>
    </location>
</feature>
<evidence type="ECO:0000256" key="2">
    <source>
        <dbReference type="SAM" id="MobiDB-lite"/>
    </source>
</evidence>
<dbReference type="PANTHER" id="PTHR34047:SF8">
    <property type="entry name" value="PROTEIN YKFC"/>
    <property type="match status" value="1"/>
</dbReference>
<feature type="region of interest" description="Disordered" evidence="2">
    <location>
        <begin position="1"/>
        <end position="21"/>
    </location>
</feature>
<feature type="compositionally biased region" description="Basic residues" evidence="2">
    <location>
        <begin position="496"/>
        <end position="510"/>
    </location>
</feature>
<keyword evidence="4" id="KW-0548">Nucleotidyltransferase</keyword>
<name>A0A4R2LJY5_9BACE</name>
<dbReference type="SUPFAM" id="SSF56672">
    <property type="entry name" value="DNA/RNA polymerases"/>
    <property type="match status" value="1"/>
</dbReference>
<accession>A0A4R2LJY5</accession>
<sequence length="526" mass="62423">MKHPRNPRRKNKTGEKQAKRHEGHLLTDLFRAYFEARKNKRNTRGQLAFEMDLEHNLIELYEEIRDRTYRPKPCICFIVHRPVKREVFASQFRDRVVHHLLAGYLAPLFDKRMIYDSYSCRKKKGTRTGIERIEHHIRSCTDNYRRKAYILKMDLKGYFMSIDKKLLYDIITDDLKRFARKRDERRMPDPGLTDFLLRSILFRDPTADCLMHGRPEEREGLPPSKSLFSSAPGTGLPIGDLTSQLFSNIFLGRLDEYVKRRLGCRHYGRYVDDFYIVGRHRSRLLGLVPLLRTFLRNELRLELHPHKTELQPCTRGIRFLGACVKPHRRYPSKRTVRLMRERLAEVEGRCKDAKTPPPHELERMLSVANSYCGYLRQFRAHRLAERLFGKSPLKRFFRIEGDYKKLKPKPRYRLREPCRSLREPCLRREGSAVIDLLLDELLHGRRILSLTREERAERDMRLLRQATDFQTRTTRIFILPESNVPMPDGLMFATRTRPRGPHMRNGRRHRSEASDVTAVRPAMRPQ</sequence>
<comment type="similarity">
    <text evidence="1">Belongs to the bacterial reverse transcriptase family.</text>
</comment>
<feature type="domain" description="Reverse transcriptase" evidence="3">
    <location>
        <begin position="1"/>
        <end position="324"/>
    </location>
</feature>
<dbReference type="PROSITE" id="PS50878">
    <property type="entry name" value="RT_POL"/>
    <property type="match status" value="1"/>
</dbReference>
<dbReference type="CDD" id="cd01646">
    <property type="entry name" value="RT_Bac_retron_I"/>
    <property type="match status" value="1"/>
</dbReference>
<dbReference type="Pfam" id="PF00078">
    <property type="entry name" value="RVT_1"/>
    <property type="match status" value="1"/>
</dbReference>
<dbReference type="RefSeq" id="WP_165899401.1">
    <property type="nucleotide sequence ID" value="NZ_SLXB01000009.1"/>
</dbReference>
<protein>
    <submittedName>
        <fullName evidence="4">Reverse transcriptase (RNA-dependent DNA polymerase)</fullName>
    </submittedName>
</protein>
<dbReference type="AlphaFoldDB" id="A0A4R2LJY5"/>
<dbReference type="InterPro" id="IPR000477">
    <property type="entry name" value="RT_dom"/>
</dbReference>
<keyword evidence="4" id="KW-0808">Transferase</keyword>
<gene>
    <name evidence="4" type="ORF">EV202_10920</name>
</gene>
<evidence type="ECO:0000313" key="4">
    <source>
        <dbReference type="EMBL" id="TCO92568.1"/>
    </source>
</evidence>
<proteinExistence type="inferred from homology"/>
<comment type="caution">
    <text evidence="4">The sequence shown here is derived from an EMBL/GenBank/DDBJ whole genome shotgun (WGS) entry which is preliminary data.</text>
</comment>